<protein>
    <submittedName>
        <fullName evidence="1">Uncharacterized protein</fullName>
    </submittedName>
</protein>
<accession>A0A8J4Q5Q4</accession>
<comment type="caution">
    <text evidence="1">The sequence shown here is derived from an EMBL/GenBank/DDBJ whole genome shotgun (WGS) entry which is preliminary data.</text>
</comment>
<proteinExistence type="predicted"/>
<evidence type="ECO:0000313" key="1">
    <source>
        <dbReference type="EMBL" id="KAF3945600.1"/>
    </source>
</evidence>
<gene>
    <name evidence="1" type="ORF">CMV_028039</name>
</gene>
<sequence length="30" mass="3367">GFVSLGWLRHDPGTARLLTFSVYKQFLLGS</sequence>
<dbReference type="EMBL" id="JRKL02011926">
    <property type="protein sequence ID" value="KAF3945600.1"/>
    <property type="molecule type" value="Genomic_DNA"/>
</dbReference>
<evidence type="ECO:0000313" key="2">
    <source>
        <dbReference type="Proteomes" id="UP000737018"/>
    </source>
</evidence>
<name>A0A8J4Q5Q4_9ROSI</name>
<feature type="non-terminal residue" evidence="1">
    <location>
        <position position="1"/>
    </location>
</feature>
<keyword evidence="2" id="KW-1185">Reference proteome</keyword>
<reference evidence="1" key="1">
    <citation type="submission" date="2020-03" db="EMBL/GenBank/DDBJ databases">
        <title>Castanea mollissima Vanexum genome sequencing.</title>
        <authorList>
            <person name="Staton M."/>
        </authorList>
    </citation>
    <scope>NUCLEOTIDE SEQUENCE</scope>
    <source>
        <tissue evidence="1">Leaf</tissue>
    </source>
</reference>
<dbReference type="AlphaFoldDB" id="A0A8J4Q5Q4"/>
<organism evidence="1 2">
    <name type="scientific">Castanea mollissima</name>
    <name type="common">Chinese chestnut</name>
    <dbReference type="NCBI Taxonomy" id="60419"/>
    <lineage>
        <taxon>Eukaryota</taxon>
        <taxon>Viridiplantae</taxon>
        <taxon>Streptophyta</taxon>
        <taxon>Embryophyta</taxon>
        <taxon>Tracheophyta</taxon>
        <taxon>Spermatophyta</taxon>
        <taxon>Magnoliopsida</taxon>
        <taxon>eudicotyledons</taxon>
        <taxon>Gunneridae</taxon>
        <taxon>Pentapetalae</taxon>
        <taxon>rosids</taxon>
        <taxon>fabids</taxon>
        <taxon>Fagales</taxon>
        <taxon>Fagaceae</taxon>
        <taxon>Castanea</taxon>
    </lineage>
</organism>
<dbReference type="Proteomes" id="UP000737018">
    <property type="component" value="Unassembled WGS sequence"/>
</dbReference>